<dbReference type="Proteomes" id="UP000024635">
    <property type="component" value="Unassembled WGS sequence"/>
</dbReference>
<name>A0A016VDB1_9BILA</name>
<sequence length="87" mass="9839">MEMERQQHLCEQPLKIVITKHGKAENKGVSVQFKFLQNLPHDAILCVILSIEPAEQPADTALQPQSQAKSQMHSLIYRTVVGVLRSY</sequence>
<dbReference type="AlphaFoldDB" id="A0A016VDB1"/>
<accession>A0A016VDB1</accession>
<dbReference type="EMBL" id="JARK01001349">
    <property type="protein sequence ID" value="EYC24723.1"/>
    <property type="molecule type" value="Genomic_DNA"/>
</dbReference>
<keyword evidence="2" id="KW-1185">Reference proteome</keyword>
<evidence type="ECO:0000313" key="2">
    <source>
        <dbReference type="Proteomes" id="UP000024635"/>
    </source>
</evidence>
<gene>
    <name evidence="1" type="primary">Acey_s0013.g2075</name>
    <name evidence="1" type="ORF">Y032_0013g2075</name>
</gene>
<reference evidence="2" key="1">
    <citation type="journal article" date="2015" name="Nat. Genet.">
        <title>The genome and transcriptome of the zoonotic hookworm Ancylostoma ceylanicum identify infection-specific gene families.</title>
        <authorList>
            <person name="Schwarz E.M."/>
            <person name="Hu Y."/>
            <person name="Antoshechkin I."/>
            <person name="Miller M.M."/>
            <person name="Sternberg P.W."/>
            <person name="Aroian R.V."/>
        </authorList>
    </citation>
    <scope>NUCLEOTIDE SEQUENCE</scope>
    <source>
        <strain evidence="2">HY135</strain>
    </source>
</reference>
<evidence type="ECO:0000313" key="1">
    <source>
        <dbReference type="EMBL" id="EYC24723.1"/>
    </source>
</evidence>
<protein>
    <submittedName>
        <fullName evidence="1">Uncharacterized protein</fullName>
    </submittedName>
</protein>
<comment type="caution">
    <text evidence="1">The sequence shown here is derived from an EMBL/GenBank/DDBJ whole genome shotgun (WGS) entry which is preliminary data.</text>
</comment>
<organism evidence="1 2">
    <name type="scientific">Ancylostoma ceylanicum</name>
    <dbReference type="NCBI Taxonomy" id="53326"/>
    <lineage>
        <taxon>Eukaryota</taxon>
        <taxon>Metazoa</taxon>
        <taxon>Ecdysozoa</taxon>
        <taxon>Nematoda</taxon>
        <taxon>Chromadorea</taxon>
        <taxon>Rhabditida</taxon>
        <taxon>Rhabditina</taxon>
        <taxon>Rhabditomorpha</taxon>
        <taxon>Strongyloidea</taxon>
        <taxon>Ancylostomatidae</taxon>
        <taxon>Ancylostomatinae</taxon>
        <taxon>Ancylostoma</taxon>
    </lineage>
</organism>
<proteinExistence type="predicted"/>